<keyword evidence="2" id="KW-1185">Reference proteome</keyword>
<dbReference type="Proteomes" id="UP000018721">
    <property type="component" value="Unassembled WGS sequence"/>
</dbReference>
<organism evidence="1 2">
    <name type="scientific">Phytophthora nicotianae P1569</name>
    <dbReference type="NCBI Taxonomy" id="1317065"/>
    <lineage>
        <taxon>Eukaryota</taxon>
        <taxon>Sar</taxon>
        <taxon>Stramenopiles</taxon>
        <taxon>Oomycota</taxon>
        <taxon>Peronosporomycetes</taxon>
        <taxon>Peronosporales</taxon>
        <taxon>Peronosporaceae</taxon>
        <taxon>Phytophthora</taxon>
    </lineage>
</organism>
<dbReference type="HOGENOM" id="CLU_2854544_0_0_1"/>
<gene>
    <name evidence="1" type="ORF">F443_18622</name>
</gene>
<protein>
    <submittedName>
        <fullName evidence="1">Uncharacterized protein</fullName>
    </submittedName>
</protein>
<dbReference type="AlphaFoldDB" id="V9E9S1"/>
<comment type="caution">
    <text evidence="1">The sequence shown here is derived from an EMBL/GenBank/DDBJ whole genome shotgun (WGS) entry which is preliminary data.</text>
</comment>
<dbReference type="EMBL" id="ANIZ01003254">
    <property type="protein sequence ID" value="ETI34987.1"/>
    <property type="molecule type" value="Genomic_DNA"/>
</dbReference>
<evidence type="ECO:0000313" key="2">
    <source>
        <dbReference type="Proteomes" id="UP000018721"/>
    </source>
</evidence>
<reference evidence="1 2" key="1">
    <citation type="submission" date="2013-11" db="EMBL/GenBank/DDBJ databases">
        <title>The Genome Sequence of Phytophthora parasitica P1569.</title>
        <authorList>
            <consortium name="The Broad Institute Genomics Platform"/>
            <person name="Russ C."/>
            <person name="Tyler B."/>
            <person name="Panabieres F."/>
            <person name="Shan W."/>
            <person name="Tripathy S."/>
            <person name="Grunwald N."/>
            <person name="Machado M."/>
            <person name="Johnson C.S."/>
            <person name="Arredondo F."/>
            <person name="Hong C."/>
            <person name="Coffey M."/>
            <person name="Young S.K."/>
            <person name="Zeng Q."/>
            <person name="Gargeya S."/>
            <person name="Fitzgerald M."/>
            <person name="Abouelleil A."/>
            <person name="Alvarado L."/>
            <person name="Chapman S.B."/>
            <person name="Gainer-Dewar J."/>
            <person name="Goldberg J."/>
            <person name="Griggs A."/>
            <person name="Gujja S."/>
            <person name="Hansen M."/>
            <person name="Howarth C."/>
            <person name="Imamovic A."/>
            <person name="Ireland A."/>
            <person name="Larimer J."/>
            <person name="McCowan C."/>
            <person name="Murphy C."/>
            <person name="Pearson M."/>
            <person name="Poon T.W."/>
            <person name="Priest M."/>
            <person name="Roberts A."/>
            <person name="Saif S."/>
            <person name="Shea T."/>
            <person name="Sykes S."/>
            <person name="Wortman J."/>
            <person name="Nusbaum C."/>
            <person name="Birren B."/>
        </authorList>
    </citation>
    <scope>NUCLEOTIDE SEQUENCE [LARGE SCALE GENOMIC DNA]</scope>
    <source>
        <strain evidence="1 2">P1569</strain>
    </source>
</reference>
<sequence length="65" mass="7612">MDISGETTNYLRALLRIDKPWRITMDISGETTNHFQELRTQTIENDIRSGDYLLRTPFYKSSLST</sequence>
<evidence type="ECO:0000313" key="1">
    <source>
        <dbReference type="EMBL" id="ETI34987.1"/>
    </source>
</evidence>
<accession>V9E9S1</accession>
<proteinExistence type="predicted"/>
<name>V9E9S1_PHYNI</name>